<comment type="caution">
    <text evidence="12">The sequence shown here is derived from an EMBL/GenBank/DDBJ whole genome shotgun (WGS) entry which is preliminary data.</text>
</comment>
<gene>
    <name evidence="12" type="ORF">HB897_14190</name>
</gene>
<dbReference type="PANTHER" id="PTHR46652:SF3">
    <property type="entry name" value="LEUCINE-RICH REPEAT-CONTAINING PROTEIN 9"/>
    <property type="match status" value="1"/>
</dbReference>
<dbReference type="NCBIfam" id="TIGR01167">
    <property type="entry name" value="LPXTG_anchor"/>
    <property type="match status" value="1"/>
</dbReference>
<dbReference type="InterPro" id="IPR003591">
    <property type="entry name" value="Leu-rich_rpt_typical-subtyp"/>
</dbReference>
<dbReference type="InterPro" id="IPR042229">
    <property type="entry name" value="Listeria/Bacterioides_rpt_sf"/>
</dbReference>
<evidence type="ECO:0000256" key="7">
    <source>
        <dbReference type="ARBA" id="ARBA00022737"/>
    </source>
</evidence>
<feature type="region of interest" description="Disordered" evidence="9">
    <location>
        <begin position="527"/>
        <end position="559"/>
    </location>
</feature>
<dbReference type="Gene3D" id="2.60.40.1220">
    <property type="match status" value="1"/>
</dbReference>
<keyword evidence="10" id="KW-1133">Transmembrane helix</keyword>
<dbReference type="NCBIfam" id="TIGR02543">
    <property type="entry name" value="List_Bact_rpt"/>
    <property type="match status" value="2"/>
</dbReference>
<proteinExistence type="inferred from homology"/>
<keyword evidence="7" id="KW-0677">Repeat</keyword>
<name>A0A7X0X4H6_LISSE</name>
<keyword evidence="10" id="KW-0812">Transmembrane</keyword>
<comment type="subcellular location">
    <subcellularLocation>
        <location evidence="1">Secreted</location>
        <location evidence="1">Cell wall</location>
        <topology evidence="1">Peptidoglycan-anchor</topology>
    </subcellularLocation>
</comment>
<keyword evidence="10" id="KW-0472">Membrane</keyword>
<evidence type="ECO:0000256" key="1">
    <source>
        <dbReference type="ARBA" id="ARBA00004168"/>
    </source>
</evidence>
<evidence type="ECO:0000256" key="6">
    <source>
        <dbReference type="ARBA" id="ARBA00022729"/>
    </source>
</evidence>
<dbReference type="Pfam" id="PF09479">
    <property type="entry name" value="Flg_new"/>
    <property type="match status" value="2"/>
</dbReference>
<keyword evidence="5" id="KW-0433">Leucine-rich repeat</keyword>
<dbReference type="InterPro" id="IPR050836">
    <property type="entry name" value="SDS22/Internalin_LRR"/>
</dbReference>
<dbReference type="InterPro" id="IPR012569">
    <property type="entry name" value="Inl_IR"/>
</dbReference>
<dbReference type="InterPro" id="IPR025875">
    <property type="entry name" value="Leu-rich_rpt_4"/>
</dbReference>
<dbReference type="InterPro" id="IPR001611">
    <property type="entry name" value="Leu-rich_rpt"/>
</dbReference>
<evidence type="ECO:0000256" key="3">
    <source>
        <dbReference type="ARBA" id="ARBA00022512"/>
    </source>
</evidence>
<keyword evidence="8" id="KW-0572">Peptidoglycan-anchor</keyword>
<evidence type="ECO:0000256" key="2">
    <source>
        <dbReference type="ARBA" id="ARBA00009432"/>
    </source>
</evidence>
<dbReference type="Gene3D" id="2.60.40.4270">
    <property type="entry name" value="Listeria-Bacteroides repeat domain"/>
    <property type="match status" value="2"/>
</dbReference>
<protein>
    <submittedName>
        <fullName evidence="12">LPXTG cell wall anchor domain-containing protein</fullName>
    </submittedName>
</protein>
<dbReference type="InterPro" id="IPR013378">
    <property type="entry name" value="InlB-like_B-rpt"/>
</dbReference>
<organism evidence="12 13">
    <name type="scientific">Listeria seeligeri</name>
    <dbReference type="NCBI Taxonomy" id="1640"/>
    <lineage>
        <taxon>Bacteria</taxon>
        <taxon>Bacillati</taxon>
        <taxon>Bacillota</taxon>
        <taxon>Bacilli</taxon>
        <taxon>Bacillales</taxon>
        <taxon>Listeriaceae</taxon>
        <taxon>Listeria</taxon>
    </lineage>
</organism>
<dbReference type="Pfam" id="PF08191">
    <property type="entry name" value="LRR_adjacent"/>
    <property type="match status" value="1"/>
</dbReference>
<dbReference type="Gene3D" id="3.80.10.10">
    <property type="entry name" value="Ribonuclease Inhibitor"/>
    <property type="match status" value="2"/>
</dbReference>
<evidence type="ECO:0000256" key="5">
    <source>
        <dbReference type="ARBA" id="ARBA00022614"/>
    </source>
</evidence>
<keyword evidence="4" id="KW-0964">Secreted</keyword>
<sequence>MKKRHSFFSFLAALLIVGSINLWVGTSHEMVVQADSIDQPTPINQIFPDSALAEVMRYQLGKSSVTDVVSQSELDNVTNVNGVSKEIISIEGVQYLTNLTNLRLGYNNIRDIQPLENLTNLTVLDMIDNELTDISPLSNLTNLTQLSLGDDSISDISPLAGLTNLINLYLTSYDLTDVSALANLTNLKDLWLSSPKLSNVSVLSNFHNLETLQMRSTLVSDITPIANLKKLTLLDVSMNEIKDISSLSELSNLTELTLTDNQISDISALSELTNLNYLYLDVNQISDISALADLSNLEELYVTDQTITNEPLTFQTNIVINNTIKDENGALVTPLDISDNGSYTSPNITWNLPAYTDEVNYTFEQTGSIGNGPFYFTGTVYQPLEEVPATYNVIFDIDGVQNSEEVVVDALLEEPAAPTKEGYTFTGWYDAKTGGEKWDFTTDKMPAKDITLYAQFSINNYQAIFDVDGTTTSQTVNYQSLLTKPTDPTKEGYTFTGWYDAKTGGNKWDFTMDKMPANDITLYAQFSKNPENGGTDTPSNGNKTKPKQPARENGTTITAIEKSTTLPKTGDNGTALLVLAGLLLTGASLLLTKQKKKSI</sequence>
<reference evidence="12 13" key="1">
    <citation type="submission" date="2020-03" db="EMBL/GenBank/DDBJ databases">
        <title>Soil Listeria distribution.</title>
        <authorList>
            <person name="Liao J."/>
            <person name="Wiedmann M."/>
        </authorList>
    </citation>
    <scope>NUCLEOTIDE SEQUENCE [LARGE SCALE GENOMIC DNA]</scope>
    <source>
        <strain evidence="12 13">FSL L7-1560</strain>
    </source>
</reference>
<feature type="compositionally biased region" description="Polar residues" evidence="9">
    <location>
        <begin position="527"/>
        <end position="543"/>
    </location>
</feature>
<dbReference type="PROSITE" id="PS51450">
    <property type="entry name" value="LRR"/>
    <property type="match status" value="6"/>
</dbReference>
<evidence type="ECO:0000313" key="13">
    <source>
        <dbReference type="Proteomes" id="UP000523362"/>
    </source>
</evidence>
<feature type="transmembrane region" description="Helical" evidence="10">
    <location>
        <begin position="573"/>
        <end position="592"/>
    </location>
</feature>
<evidence type="ECO:0000313" key="12">
    <source>
        <dbReference type="EMBL" id="MBC1487379.1"/>
    </source>
</evidence>
<accession>A0A7X0X4H6</accession>
<dbReference type="Pfam" id="PF12354">
    <property type="entry name" value="Internalin_N"/>
    <property type="match status" value="1"/>
</dbReference>
<dbReference type="PROSITE" id="PS50847">
    <property type="entry name" value="GRAM_POS_ANCHORING"/>
    <property type="match status" value="1"/>
</dbReference>
<dbReference type="Pfam" id="PF00746">
    <property type="entry name" value="Gram_pos_anchor"/>
    <property type="match status" value="1"/>
</dbReference>
<keyword evidence="3" id="KW-0134">Cell wall</keyword>
<dbReference type="InterPro" id="IPR014755">
    <property type="entry name" value="Cu-Rt/internalin_Ig-like"/>
</dbReference>
<dbReference type="Gene3D" id="1.10.8.390">
    <property type="entry name" value="Internalin N-terminal Cap domain-like"/>
    <property type="match status" value="1"/>
</dbReference>
<dbReference type="SUPFAM" id="SSF81296">
    <property type="entry name" value="E set domains"/>
    <property type="match status" value="1"/>
</dbReference>
<evidence type="ECO:0000256" key="8">
    <source>
        <dbReference type="ARBA" id="ARBA00023088"/>
    </source>
</evidence>
<feature type="domain" description="Gram-positive cocci surface proteins LPxTG" evidence="11">
    <location>
        <begin position="566"/>
        <end position="599"/>
    </location>
</feature>
<dbReference type="AlphaFoldDB" id="A0A7X0X4H6"/>
<evidence type="ECO:0000256" key="4">
    <source>
        <dbReference type="ARBA" id="ARBA00022525"/>
    </source>
</evidence>
<comment type="similarity">
    <text evidence="2">Belongs to the internalin family.</text>
</comment>
<dbReference type="SMART" id="SM00369">
    <property type="entry name" value="LRR_TYP"/>
    <property type="match status" value="5"/>
</dbReference>
<dbReference type="PANTHER" id="PTHR46652">
    <property type="entry name" value="LEUCINE-RICH REPEAT AND IQ DOMAIN-CONTAINING PROTEIN 1-RELATED"/>
    <property type="match status" value="1"/>
</dbReference>
<dbReference type="Pfam" id="PF12799">
    <property type="entry name" value="LRR_4"/>
    <property type="match status" value="2"/>
</dbReference>
<keyword evidence="6" id="KW-0732">Signal</keyword>
<dbReference type="InterPro" id="IPR032675">
    <property type="entry name" value="LRR_dom_sf"/>
</dbReference>
<dbReference type="SUPFAM" id="SSF52058">
    <property type="entry name" value="L domain-like"/>
    <property type="match status" value="1"/>
</dbReference>
<dbReference type="InterPro" id="IPR024634">
    <property type="entry name" value="Internalin_N"/>
</dbReference>
<dbReference type="SMART" id="SM00365">
    <property type="entry name" value="LRR_SD22"/>
    <property type="match status" value="7"/>
</dbReference>
<evidence type="ECO:0000256" key="9">
    <source>
        <dbReference type="SAM" id="MobiDB-lite"/>
    </source>
</evidence>
<dbReference type="Proteomes" id="UP000523362">
    <property type="component" value="Unassembled WGS sequence"/>
</dbReference>
<dbReference type="InterPro" id="IPR014756">
    <property type="entry name" value="Ig_E-set"/>
</dbReference>
<dbReference type="EMBL" id="JAARRG010000017">
    <property type="protein sequence ID" value="MBC1487379.1"/>
    <property type="molecule type" value="Genomic_DNA"/>
</dbReference>
<evidence type="ECO:0000256" key="10">
    <source>
        <dbReference type="SAM" id="Phobius"/>
    </source>
</evidence>
<evidence type="ECO:0000259" key="11">
    <source>
        <dbReference type="PROSITE" id="PS50847"/>
    </source>
</evidence>
<dbReference type="InterPro" id="IPR019931">
    <property type="entry name" value="LPXTG_anchor"/>
</dbReference>